<dbReference type="EMBL" id="SUMF01000002">
    <property type="protein sequence ID" value="TJZ77606.1"/>
    <property type="molecule type" value="Genomic_DNA"/>
</dbReference>
<dbReference type="RefSeq" id="WP_136772080.1">
    <property type="nucleotide sequence ID" value="NZ_CP156074.1"/>
</dbReference>
<reference evidence="1 2" key="1">
    <citation type="submission" date="2019-04" db="EMBL/GenBank/DDBJ databases">
        <title>Chitiniphilus eburnea sp. nov., a novel chitinolytic bacterium isolated from aquaculture sludge.</title>
        <authorList>
            <person name="Sheng M."/>
        </authorList>
    </citation>
    <scope>NUCLEOTIDE SEQUENCE [LARGE SCALE GENOMIC DNA]</scope>
    <source>
        <strain evidence="1 2">HX-2-15</strain>
    </source>
</reference>
<dbReference type="Proteomes" id="UP000310016">
    <property type="component" value="Unassembled WGS sequence"/>
</dbReference>
<organism evidence="1 2">
    <name type="scientific">Chitiniphilus eburneus</name>
    <dbReference type="NCBI Taxonomy" id="2571148"/>
    <lineage>
        <taxon>Bacteria</taxon>
        <taxon>Pseudomonadati</taxon>
        <taxon>Pseudomonadota</taxon>
        <taxon>Betaproteobacteria</taxon>
        <taxon>Neisseriales</taxon>
        <taxon>Chitinibacteraceae</taxon>
        <taxon>Chitiniphilus</taxon>
    </lineage>
</organism>
<name>A0A4U0Q8P0_9NEIS</name>
<sequence length="71" mass="8171">MYSFFASLFHMARGSHHQITVNDRVNRIADLDGGERYDGRVLKVVGHRARVCWPEGQKTEEELDSLVQIVE</sequence>
<proteinExistence type="predicted"/>
<dbReference type="OrthoDB" id="8591920at2"/>
<accession>A0A4U0Q8P0</accession>
<keyword evidence="2" id="KW-1185">Reference proteome</keyword>
<dbReference type="AlphaFoldDB" id="A0A4U0Q8P0"/>
<evidence type="ECO:0008006" key="3">
    <source>
        <dbReference type="Google" id="ProtNLM"/>
    </source>
</evidence>
<evidence type="ECO:0000313" key="2">
    <source>
        <dbReference type="Proteomes" id="UP000310016"/>
    </source>
</evidence>
<protein>
    <recommendedName>
        <fullName evidence="3">DUF2171 domain-containing protein</fullName>
    </recommendedName>
</protein>
<evidence type="ECO:0000313" key="1">
    <source>
        <dbReference type="EMBL" id="TJZ77606.1"/>
    </source>
</evidence>
<gene>
    <name evidence="1" type="ORF">FAZ21_04585</name>
</gene>
<comment type="caution">
    <text evidence="1">The sequence shown here is derived from an EMBL/GenBank/DDBJ whole genome shotgun (WGS) entry which is preliminary data.</text>
</comment>